<dbReference type="Proteomes" id="UP000606974">
    <property type="component" value="Unassembled WGS sequence"/>
</dbReference>
<feature type="compositionally biased region" description="Polar residues" evidence="1">
    <location>
        <begin position="62"/>
        <end position="71"/>
    </location>
</feature>
<protein>
    <submittedName>
        <fullName evidence="2">Uncharacterized protein</fullName>
    </submittedName>
</protein>
<keyword evidence="3" id="KW-1185">Reference proteome</keyword>
<organism evidence="2 3">
    <name type="scientific">Endocarpon pusillum</name>
    <dbReference type="NCBI Taxonomy" id="364733"/>
    <lineage>
        <taxon>Eukaryota</taxon>
        <taxon>Fungi</taxon>
        <taxon>Dikarya</taxon>
        <taxon>Ascomycota</taxon>
        <taxon>Pezizomycotina</taxon>
        <taxon>Eurotiomycetes</taxon>
        <taxon>Chaetothyriomycetidae</taxon>
        <taxon>Verrucariales</taxon>
        <taxon>Verrucariaceae</taxon>
        <taxon>Endocarpon</taxon>
    </lineage>
</organism>
<comment type="caution">
    <text evidence="2">The sequence shown here is derived from an EMBL/GenBank/DDBJ whole genome shotgun (WGS) entry which is preliminary data.</text>
</comment>
<feature type="region of interest" description="Disordered" evidence="1">
    <location>
        <begin position="1"/>
        <end position="25"/>
    </location>
</feature>
<accession>A0A8H7AAN6</accession>
<dbReference type="OrthoDB" id="5426911at2759"/>
<proteinExistence type="predicted"/>
<evidence type="ECO:0000313" key="2">
    <source>
        <dbReference type="EMBL" id="KAF7505653.1"/>
    </source>
</evidence>
<reference evidence="2" key="1">
    <citation type="submission" date="2020-02" db="EMBL/GenBank/DDBJ databases">
        <authorList>
            <person name="Palmer J.M."/>
        </authorList>
    </citation>
    <scope>NUCLEOTIDE SEQUENCE</scope>
    <source>
        <strain evidence="2">EPUS1.4</strain>
        <tissue evidence="2">Thallus</tissue>
    </source>
</reference>
<feature type="region of interest" description="Disordered" evidence="1">
    <location>
        <begin position="62"/>
        <end position="126"/>
    </location>
</feature>
<evidence type="ECO:0000313" key="3">
    <source>
        <dbReference type="Proteomes" id="UP000606974"/>
    </source>
</evidence>
<dbReference type="EMBL" id="JAACFV010000104">
    <property type="protein sequence ID" value="KAF7505653.1"/>
    <property type="molecule type" value="Genomic_DNA"/>
</dbReference>
<sequence length="416" mass="46365">MPSSSRQQHISGSSPQSDGVVSIVSTQNSQPTSLLEACIPPTNPTEIARLWLLVFEYQDQDLPTGSSSSDSKVLGPPTMNPLQKSVEAGWLNEPPTRPGSRMKHMSSAHGRNADTASTKANKKHVKMPCKIEDNKIPLPSAHDHFCLKLGNLPAVGVGTSQGSSVFGIDATIFQAVPGEYRLLDSCHSSRTAFAQLTMDLFFGLDSLRLAVPTDGQAKIIKMNTSATNIEHAEWREPPNWRYQSSKAPSPFACTFWLSTSAFPKDLRKCLDYYTCVLGGAMILPYLTVDFREEHEQIDETRQRAACIGVQTLFNRRHLYMRTHKGIPAAAGKQDYPFCCHFMIIFDKDWCEGWEITADKDGIWTDESCTMKRIFLSTLYTAEGVEDLYTWICEIHCWGATKYGPACMEEITKFSQA</sequence>
<feature type="compositionally biased region" description="Polar residues" evidence="1">
    <location>
        <begin position="15"/>
        <end position="25"/>
    </location>
</feature>
<name>A0A8H7AAN6_9EURO</name>
<gene>
    <name evidence="2" type="ORF">GJ744_000588</name>
</gene>
<dbReference type="AlphaFoldDB" id="A0A8H7AAN6"/>
<evidence type="ECO:0000256" key="1">
    <source>
        <dbReference type="SAM" id="MobiDB-lite"/>
    </source>
</evidence>
<feature type="compositionally biased region" description="Low complexity" evidence="1">
    <location>
        <begin position="1"/>
        <end position="14"/>
    </location>
</feature>